<dbReference type="RefSeq" id="WP_062251597.1">
    <property type="nucleotide sequence ID" value="NZ_CP014229.1"/>
</dbReference>
<keyword evidence="3" id="KW-1185">Reference proteome</keyword>
<dbReference type="AlphaFoldDB" id="A0A0X8JI56"/>
<name>A0A0X8JI56_9BACT</name>
<accession>A0A0X8JI56</accession>
<dbReference type="Proteomes" id="UP000069241">
    <property type="component" value="Chromosome"/>
</dbReference>
<evidence type="ECO:0000256" key="1">
    <source>
        <dbReference type="SAM" id="SignalP"/>
    </source>
</evidence>
<reference evidence="3" key="1">
    <citation type="submission" date="2016-02" db="EMBL/GenBank/DDBJ databases">
        <authorList>
            <person name="Holder M.E."/>
            <person name="Ajami N.J."/>
            <person name="Petrosino J.F."/>
        </authorList>
    </citation>
    <scope>NUCLEOTIDE SEQUENCE [LARGE SCALE GENOMIC DNA]</scope>
    <source>
        <strain evidence="3">CCUG 45958</strain>
    </source>
</reference>
<dbReference type="GO" id="GO:0016740">
    <property type="term" value="F:transferase activity"/>
    <property type="evidence" value="ECO:0007669"/>
    <property type="project" value="UniProtKB-KW"/>
</dbReference>
<dbReference type="KEGG" id="dfi:AXF13_03065"/>
<evidence type="ECO:0000313" key="3">
    <source>
        <dbReference type="Proteomes" id="UP000069241"/>
    </source>
</evidence>
<feature type="chain" id="PRO_5007067433" evidence="1">
    <location>
        <begin position="28"/>
        <end position="324"/>
    </location>
</feature>
<organism evidence="2 3">
    <name type="scientific">Desulfovibrio fairfieldensis</name>
    <dbReference type="NCBI Taxonomy" id="44742"/>
    <lineage>
        <taxon>Bacteria</taxon>
        <taxon>Pseudomonadati</taxon>
        <taxon>Thermodesulfobacteriota</taxon>
        <taxon>Desulfovibrionia</taxon>
        <taxon>Desulfovibrionales</taxon>
        <taxon>Desulfovibrionaceae</taxon>
        <taxon>Desulfovibrio</taxon>
    </lineage>
</organism>
<keyword evidence="1" id="KW-0732">Signal</keyword>
<sequence>MKNTRCRIVALLLLALLCVFPARGSSAAETPACLTVSNQTSRDLLNIRFRQGRTTYFVRLDMAPGARDDIENPGVTADLRVDTGLAFWFFKAVPLAQARRLTFCGDHTACLILEQKNNISRHINGNAQSLLPGELSRPVCTLDQFRPGMTMNDVCSLLEPDPPRDDNDAVLTSLGFAGMVWAARLAPSQSSGGSGTLSGRDRLGHLELRQHLTDANLAALLRTLYSQGYAPWQAELPGLDMNFTEMTDMDTAKQKDILQRALEYFLQSGRGEATLMLAPAAMLPALADADAPQRDVQLFTLTLRQSSRTLVVDVAAYQGGEGGR</sequence>
<gene>
    <name evidence="2" type="ORF">AXF13_03065</name>
</gene>
<protein>
    <submittedName>
        <fullName evidence="2">Peptidoglycan glycosyltransferase</fullName>
    </submittedName>
</protein>
<dbReference type="EMBL" id="CP014229">
    <property type="protein sequence ID" value="AMD89174.1"/>
    <property type="molecule type" value="Genomic_DNA"/>
</dbReference>
<proteinExistence type="predicted"/>
<keyword evidence="2" id="KW-0808">Transferase</keyword>
<feature type="signal peptide" evidence="1">
    <location>
        <begin position="1"/>
        <end position="27"/>
    </location>
</feature>
<evidence type="ECO:0000313" key="2">
    <source>
        <dbReference type="EMBL" id="AMD89174.1"/>
    </source>
</evidence>